<feature type="domain" description="Putative Flp pilus-assembly TadG-like N-terminal" evidence="1">
    <location>
        <begin position="22"/>
        <end position="65"/>
    </location>
</feature>
<keyword evidence="3" id="KW-1185">Reference proteome</keyword>
<sequence length="256" mass="25377">MLHHHLFRTDHAKAFAAGEQASVAVSSALVLPALLGIAGLAIEYGDALVTRAETQRVADLAAHAGIVACGRSAATNHDIAGHFDLSGGVTFGQGVYTIDGYLHLGAVAGGSVWCQDAMVSLRAIGVSFVLSGKGLHSNNQNCNGYAAFCASSGYDSMRLVAPSSGPYADIAVIGPLSPTVTAGATFSGGAFGSQISGAFYVPNGPILLTGGAGASSAGEGCFQLVGASVTLEGGTSTTSDCVSGNAGGGAQVRLIE</sequence>
<dbReference type="RefSeq" id="WP_071470032.1">
    <property type="nucleotide sequence ID" value="NZ_MEHT01000023.1"/>
</dbReference>
<proteinExistence type="predicted"/>
<dbReference type="OrthoDB" id="7942030at2"/>
<name>A0A2W7PX58_9RHOB</name>
<dbReference type="EMBL" id="QKZQ01000012">
    <property type="protein sequence ID" value="PZX40691.1"/>
    <property type="molecule type" value="Genomic_DNA"/>
</dbReference>
<reference evidence="2 3" key="1">
    <citation type="submission" date="2018-06" db="EMBL/GenBank/DDBJ databases">
        <title>Genomic Encyclopedia of Archaeal and Bacterial Type Strains, Phase II (KMG-II): from individual species to whole genera.</title>
        <authorList>
            <person name="Goeker M."/>
        </authorList>
    </citation>
    <scope>NUCLEOTIDE SEQUENCE [LARGE SCALE GENOMIC DNA]</scope>
    <source>
        <strain evidence="2 3">DSM 13087</strain>
    </source>
</reference>
<organism evidence="2 3">
    <name type="scientific">Roseinatronobacter thiooxidans</name>
    <dbReference type="NCBI Taxonomy" id="121821"/>
    <lineage>
        <taxon>Bacteria</taxon>
        <taxon>Pseudomonadati</taxon>
        <taxon>Pseudomonadota</taxon>
        <taxon>Alphaproteobacteria</taxon>
        <taxon>Rhodobacterales</taxon>
        <taxon>Paracoccaceae</taxon>
        <taxon>Roseinatronobacter</taxon>
    </lineage>
</organism>
<evidence type="ECO:0000313" key="3">
    <source>
        <dbReference type="Proteomes" id="UP000249364"/>
    </source>
</evidence>
<dbReference type="Proteomes" id="UP000249364">
    <property type="component" value="Unassembled WGS sequence"/>
</dbReference>
<gene>
    <name evidence="2" type="ORF">LY56_02574</name>
</gene>
<dbReference type="STRING" id="121821.GCA_001870675_01261"/>
<comment type="caution">
    <text evidence="2">The sequence shown here is derived from an EMBL/GenBank/DDBJ whole genome shotgun (WGS) entry which is preliminary data.</text>
</comment>
<evidence type="ECO:0000313" key="2">
    <source>
        <dbReference type="EMBL" id="PZX40691.1"/>
    </source>
</evidence>
<accession>A0A2W7PX58</accession>
<protein>
    <submittedName>
        <fullName evidence="2">Putative Flp pilus-assembly TadE/G-like protein</fullName>
    </submittedName>
</protein>
<dbReference type="AlphaFoldDB" id="A0A2W7PX58"/>
<dbReference type="InterPro" id="IPR028087">
    <property type="entry name" value="Tad_N"/>
</dbReference>
<evidence type="ECO:0000259" key="1">
    <source>
        <dbReference type="Pfam" id="PF13400"/>
    </source>
</evidence>
<dbReference type="Pfam" id="PF13400">
    <property type="entry name" value="Tad"/>
    <property type="match status" value="1"/>
</dbReference>